<evidence type="ECO:0000256" key="2">
    <source>
        <dbReference type="SAM" id="SignalP"/>
    </source>
</evidence>
<keyword evidence="1" id="KW-0812">Transmembrane</keyword>
<reference evidence="3" key="1">
    <citation type="submission" date="2014-11" db="EMBL/GenBank/DDBJ databases">
        <authorList>
            <person name="Amaro Gonzalez C."/>
        </authorList>
    </citation>
    <scope>NUCLEOTIDE SEQUENCE</scope>
</reference>
<keyword evidence="1" id="KW-0472">Membrane</keyword>
<feature type="transmembrane region" description="Helical" evidence="1">
    <location>
        <begin position="52"/>
        <end position="75"/>
    </location>
</feature>
<keyword evidence="2" id="KW-0732">Signal</keyword>
<evidence type="ECO:0000313" key="3">
    <source>
        <dbReference type="EMBL" id="JAH33838.1"/>
    </source>
</evidence>
<protein>
    <submittedName>
        <fullName evidence="3">Uncharacterized protein</fullName>
    </submittedName>
</protein>
<proteinExistence type="predicted"/>
<dbReference type="AlphaFoldDB" id="A0A0E9S006"/>
<sequence>MKVWLVLLLLLPLCTGKIFCTPSFASNFKHFYSTLSLSGISQCHGVVVLPEAVILLLFLTVSSKFASTIMLYISLSQTCSRLCS</sequence>
<evidence type="ECO:0000256" key="1">
    <source>
        <dbReference type="SAM" id="Phobius"/>
    </source>
</evidence>
<name>A0A0E9S006_ANGAN</name>
<dbReference type="EMBL" id="GBXM01074739">
    <property type="protein sequence ID" value="JAH33838.1"/>
    <property type="molecule type" value="Transcribed_RNA"/>
</dbReference>
<organism evidence="3">
    <name type="scientific">Anguilla anguilla</name>
    <name type="common">European freshwater eel</name>
    <name type="synonym">Muraena anguilla</name>
    <dbReference type="NCBI Taxonomy" id="7936"/>
    <lineage>
        <taxon>Eukaryota</taxon>
        <taxon>Metazoa</taxon>
        <taxon>Chordata</taxon>
        <taxon>Craniata</taxon>
        <taxon>Vertebrata</taxon>
        <taxon>Euteleostomi</taxon>
        <taxon>Actinopterygii</taxon>
        <taxon>Neopterygii</taxon>
        <taxon>Teleostei</taxon>
        <taxon>Anguilliformes</taxon>
        <taxon>Anguillidae</taxon>
        <taxon>Anguilla</taxon>
    </lineage>
</organism>
<keyword evidence="1" id="KW-1133">Transmembrane helix</keyword>
<feature type="signal peptide" evidence="2">
    <location>
        <begin position="1"/>
        <end position="16"/>
    </location>
</feature>
<accession>A0A0E9S006</accession>
<feature type="chain" id="PRO_5002431928" evidence="2">
    <location>
        <begin position="17"/>
        <end position="84"/>
    </location>
</feature>
<reference evidence="3" key="2">
    <citation type="journal article" date="2015" name="Fish Shellfish Immunol.">
        <title>Early steps in the European eel (Anguilla anguilla)-Vibrio vulnificus interaction in the gills: Role of the RtxA13 toxin.</title>
        <authorList>
            <person name="Callol A."/>
            <person name="Pajuelo D."/>
            <person name="Ebbesson L."/>
            <person name="Teles M."/>
            <person name="MacKenzie S."/>
            <person name="Amaro C."/>
        </authorList>
    </citation>
    <scope>NUCLEOTIDE SEQUENCE</scope>
</reference>